<dbReference type="RefSeq" id="WP_126912536.1">
    <property type="nucleotide sequence ID" value="NZ_CP034587.1"/>
</dbReference>
<evidence type="ECO:0000313" key="3">
    <source>
        <dbReference type="EMBL" id="AZQ69971.1"/>
    </source>
</evidence>
<dbReference type="InterPro" id="IPR032465">
    <property type="entry name" value="ACMSD"/>
</dbReference>
<dbReference type="InterPro" id="IPR006680">
    <property type="entry name" value="Amidohydro-rel"/>
</dbReference>
<protein>
    <submittedName>
        <fullName evidence="3">Amidohydrolase</fullName>
    </submittedName>
</protein>
<sequence>MRVDVHAHVWTDEYLDLLEGYGKTDTADQRGMGAGLGEQELEARLTLMDSAGVACQVLSAPPQSPHFADPAHAVRAARFVNDQYAEVVARRPRRFLAFASLPFPHTDLALAELARVLDELGMAGVCVTTSVLGRSLADPAFEPVFAELDHRGAVLFVHPAGCGAGSAQITDFRLTWSVGAPVEDTVAVMHLIRAGVPSRYPRMKILSTHLGGALPMLLQRVDNQYAWEWGTPDLPEKPSATARRLWYDSVGHGHAPALWAAVETLGADRIVLGTDFPYEDGDLFRTAVAYIESSGLPPPQAQRVLDTNATALLGLPTASS</sequence>
<evidence type="ECO:0000313" key="4">
    <source>
        <dbReference type="Proteomes" id="UP000267900"/>
    </source>
</evidence>
<dbReference type="GO" id="GO:0019748">
    <property type="term" value="P:secondary metabolic process"/>
    <property type="evidence" value="ECO:0007669"/>
    <property type="project" value="TreeGrafter"/>
</dbReference>
<dbReference type="PANTHER" id="PTHR21240">
    <property type="entry name" value="2-AMINO-3-CARBOXYLMUCONATE-6-SEMIALDEHYDE DECARBOXYLASE"/>
    <property type="match status" value="1"/>
</dbReference>
<gene>
    <name evidence="3" type="ORF">EKH77_00930</name>
</gene>
<dbReference type="EMBL" id="CP034587">
    <property type="protein sequence ID" value="AZQ69971.1"/>
    <property type="molecule type" value="Genomic_DNA"/>
</dbReference>
<reference evidence="3 4" key="1">
    <citation type="submission" date="2018-12" db="EMBL/GenBank/DDBJ databases">
        <title>The whole draft genome of Streptomyce luteoverticillatus CGMCC 15060.</title>
        <authorList>
            <person name="Feng Z."/>
            <person name="Chen G."/>
            <person name="Zhang J."/>
            <person name="Zhu H."/>
            <person name="Yu X."/>
            <person name="Zhang W."/>
            <person name="Zhang X."/>
        </authorList>
    </citation>
    <scope>NUCLEOTIDE SEQUENCE [LARGE SCALE GENOMIC DNA]</scope>
    <source>
        <strain evidence="3 4">CGMCC 15060</strain>
    </source>
</reference>
<accession>A0A3S9PCQ1</accession>
<dbReference type="GO" id="GO:0016787">
    <property type="term" value="F:hydrolase activity"/>
    <property type="evidence" value="ECO:0007669"/>
    <property type="project" value="UniProtKB-KW"/>
</dbReference>
<keyword evidence="4" id="KW-1185">Reference proteome</keyword>
<keyword evidence="3" id="KW-0378">Hydrolase</keyword>
<organism evidence="3 4">
    <name type="scientific">Streptomyces luteoverticillatus</name>
    <name type="common">Streptoverticillium luteoverticillatus</name>
    <dbReference type="NCBI Taxonomy" id="66425"/>
    <lineage>
        <taxon>Bacteria</taxon>
        <taxon>Bacillati</taxon>
        <taxon>Actinomycetota</taxon>
        <taxon>Actinomycetes</taxon>
        <taxon>Kitasatosporales</taxon>
        <taxon>Streptomycetaceae</taxon>
        <taxon>Streptomyces</taxon>
    </lineage>
</organism>
<dbReference type="Gene3D" id="3.20.20.140">
    <property type="entry name" value="Metal-dependent hydrolases"/>
    <property type="match status" value="1"/>
</dbReference>
<keyword evidence="1" id="KW-0456">Lyase</keyword>
<evidence type="ECO:0000259" key="2">
    <source>
        <dbReference type="Pfam" id="PF04909"/>
    </source>
</evidence>
<dbReference type="GO" id="GO:0005737">
    <property type="term" value="C:cytoplasm"/>
    <property type="evidence" value="ECO:0007669"/>
    <property type="project" value="TreeGrafter"/>
</dbReference>
<evidence type="ECO:0000256" key="1">
    <source>
        <dbReference type="ARBA" id="ARBA00023239"/>
    </source>
</evidence>
<name>A0A3S9PCQ1_STRLT</name>
<dbReference type="OrthoDB" id="8673173at2"/>
<dbReference type="GO" id="GO:0016831">
    <property type="term" value="F:carboxy-lyase activity"/>
    <property type="evidence" value="ECO:0007669"/>
    <property type="project" value="InterPro"/>
</dbReference>
<dbReference type="SUPFAM" id="SSF51556">
    <property type="entry name" value="Metallo-dependent hydrolases"/>
    <property type="match status" value="1"/>
</dbReference>
<dbReference type="PANTHER" id="PTHR21240:SF28">
    <property type="entry name" value="ISO-OROTATE DECARBOXYLASE (EUROFUNG)"/>
    <property type="match status" value="1"/>
</dbReference>
<dbReference type="Proteomes" id="UP000267900">
    <property type="component" value="Chromosome"/>
</dbReference>
<dbReference type="InterPro" id="IPR032466">
    <property type="entry name" value="Metal_Hydrolase"/>
</dbReference>
<dbReference type="Pfam" id="PF04909">
    <property type="entry name" value="Amidohydro_2"/>
    <property type="match status" value="1"/>
</dbReference>
<proteinExistence type="predicted"/>
<feature type="domain" description="Amidohydrolase-related" evidence="2">
    <location>
        <begin position="3"/>
        <end position="315"/>
    </location>
</feature>
<dbReference type="AlphaFoldDB" id="A0A3S9PCQ1"/>